<feature type="signal peptide" evidence="1">
    <location>
        <begin position="1"/>
        <end position="24"/>
    </location>
</feature>
<proteinExistence type="predicted"/>
<evidence type="ECO:0000256" key="1">
    <source>
        <dbReference type="SAM" id="SignalP"/>
    </source>
</evidence>
<name>A0A2X2IFJ6_SHIDY</name>
<sequence>MKTIRLIICLLAGLFQIISFSTKADSFPLTVYIEEHGVYTQVDFILDVVTSEGAYHGEYYQDGKKLLTGTVPNRVWTGPGNIPAPALEVAGQSHNANDSDCPGLNALSSRWGAIACR</sequence>
<protein>
    <submittedName>
        <fullName evidence="2">Protein of uncharacterized function (DUF2544)</fullName>
    </submittedName>
</protein>
<organism evidence="2 3">
    <name type="scientific">Shigella dysenteriae</name>
    <dbReference type="NCBI Taxonomy" id="622"/>
    <lineage>
        <taxon>Bacteria</taxon>
        <taxon>Pseudomonadati</taxon>
        <taxon>Pseudomonadota</taxon>
        <taxon>Gammaproteobacteria</taxon>
        <taxon>Enterobacterales</taxon>
        <taxon>Enterobacteriaceae</taxon>
        <taxon>Shigella</taxon>
    </lineage>
</organism>
<dbReference type="AlphaFoldDB" id="A0A2X2IFJ6"/>
<reference evidence="2 3" key="1">
    <citation type="submission" date="2018-06" db="EMBL/GenBank/DDBJ databases">
        <authorList>
            <consortium name="Pathogen Informatics"/>
            <person name="Doyle S."/>
        </authorList>
    </citation>
    <scope>NUCLEOTIDE SEQUENCE [LARGE SCALE GENOMIC DNA]</scope>
    <source>
        <strain evidence="2 3">NCTC4837</strain>
    </source>
</reference>
<dbReference type="EMBL" id="UAUQ01000007">
    <property type="protein sequence ID" value="SPZ77596.1"/>
    <property type="molecule type" value="Genomic_DNA"/>
</dbReference>
<feature type="chain" id="PRO_5015900428" evidence="1">
    <location>
        <begin position="25"/>
        <end position="117"/>
    </location>
</feature>
<keyword evidence="1" id="KW-0732">Signal</keyword>
<gene>
    <name evidence="2" type="ORF">NCTC4837_02324</name>
</gene>
<accession>A0A2X2IFJ6</accession>
<evidence type="ECO:0000313" key="3">
    <source>
        <dbReference type="Proteomes" id="UP000251082"/>
    </source>
</evidence>
<dbReference type="Proteomes" id="UP000251082">
    <property type="component" value="Unassembled WGS sequence"/>
</dbReference>
<evidence type="ECO:0000313" key="2">
    <source>
        <dbReference type="EMBL" id="SPZ77596.1"/>
    </source>
</evidence>